<evidence type="ECO:0000313" key="2">
    <source>
        <dbReference type="Proteomes" id="UP000492820"/>
    </source>
</evidence>
<evidence type="ECO:0000313" key="1">
    <source>
        <dbReference type="EMBL" id="CDS23299.1"/>
    </source>
</evidence>
<gene>
    <name evidence="1" type="ORF">EgrG_002037800</name>
</gene>
<dbReference type="OrthoDB" id="3437960at2759"/>
<organism evidence="1">
    <name type="scientific">Echinococcus granulosus</name>
    <name type="common">Hydatid tapeworm</name>
    <dbReference type="NCBI Taxonomy" id="6210"/>
    <lineage>
        <taxon>Eukaryota</taxon>
        <taxon>Metazoa</taxon>
        <taxon>Spiralia</taxon>
        <taxon>Lophotrochozoa</taxon>
        <taxon>Platyhelminthes</taxon>
        <taxon>Cestoda</taxon>
        <taxon>Eucestoda</taxon>
        <taxon>Cyclophyllidea</taxon>
        <taxon>Taeniidae</taxon>
        <taxon>Echinococcus</taxon>
        <taxon>Echinococcus granulosus group</taxon>
    </lineage>
</organism>
<reference evidence="1 2" key="1">
    <citation type="journal article" date="2013" name="Nature">
        <title>The genomes of four tapeworm species reveal adaptations to parasitism.</title>
        <authorList>
            <person name="Tsai I.J."/>
            <person name="Zarowiecki M."/>
            <person name="Holroyd N."/>
            <person name="Garciarrubio A."/>
            <person name="Sanchez-Flores A."/>
            <person name="Brooks K.L."/>
            <person name="Tracey A."/>
            <person name="Bobes R.J."/>
            <person name="Fragoso G."/>
            <person name="Sciutto E."/>
            <person name="Aslett M."/>
            <person name="Beasley H."/>
            <person name="Bennett H.M."/>
            <person name="Cai J."/>
            <person name="Camicia F."/>
            <person name="Clark R."/>
            <person name="Cucher M."/>
            <person name="De Silva N."/>
            <person name="Day T.A."/>
            <person name="Deplazes P."/>
            <person name="Estrada K."/>
            <person name="Fernandez C."/>
            <person name="Holland P.W."/>
            <person name="Hou J."/>
            <person name="Hu S."/>
            <person name="Huckvale T."/>
            <person name="Hung S.S."/>
            <person name="Kamenetzky L."/>
            <person name="Keane J.A."/>
            <person name="Kiss F."/>
            <person name="Koziol U."/>
            <person name="Lambert O."/>
            <person name="Liu K."/>
            <person name="Luo X."/>
            <person name="Luo Y."/>
            <person name="Macchiaroli N."/>
            <person name="Nichol S."/>
            <person name="Paps J."/>
            <person name="Parkinson J."/>
            <person name="Pouchkina-Stantcheva N."/>
            <person name="Riddiford N."/>
            <person name="Rosenzvit M."/>
            <person name="Salinas G."/>
            <person name="Wasmuth J.D."/>
            <person name="Zamanian M."/>
            <person name="Zheng Y."/>
            <person name="Cai X."/>
            <person name="Soberon X."/>
            <person name="Olson P.D."/>
            <person name="Laclette J.P."/>
            <person name="Brehm K."/>
            <person name="Berriman M."/>
            <person name="Garciarrubio A."/>
            <person name="Bobes R.J."/>
            <person name="Fragoso G."/>
            <person name="Sanchez-Flores A."/>
            <person name="Estrada K."/>
            <person name="Cevallos M.A."/>
            <person name="Morett E."/>
            <person name="Gonzalez V."/>
            <person name="Portillo T."/>
            <person name="Ochoa-Leyva A."/>
            <person name="Jose M.V."/>
            <person name="Sciutto E."/>
            <person name="Landa A."/>
            <person name="Jimenez L."/>
            <person name="Valdes V."/>
            <person name="Carrero J.C."/>
            <person name="Larralde C."/>
            <person name="Morales-Montor J."/>
            <person name="Limon-Lason J."/>
            <person name="Soberon X."/>
            <person name="Laclette J.P."/>
        </authorList>
    </citation>
    <scope>NUCLEOTIDE SEQUENCE [LARGE SCALE GENOMIC DNA]</scope>
</reference>
<dbReference type="WBParaSite" id="EgrG_002037800">
    <property type="protein sequence ID" value="EgrG_002037800"/>
    <property type="gene ID" value="EgrG_002037800"/>
</dbReference>
<dbReference type="Proteomes" id="UP000492820">
    <property type="component" value="Unassembled WGS sequence"/>
</dbReference>
<accession>A0A068WU48</accession>
<protein>
    <submittedName>
        <fullName evidence="1 3">Uncharacterized protein</fullName>
    </submittedName>
</protein>
<name>A0A068WU48_ECHGR</name>
<dbReference type="AlphaFoldDB" id="A0A068WU48"/>
<reference evidence="1" key="2">
    <citation type="submission" date="2014-06" db="EMBL/GenBank/DDBJ databases">
        <authorList>
            <person name="Aslett M."/>
        </authorList>
    </citation>
    <scope>NUCLEOTIDE SEQUENCE</scope>
</reference>
<reference evidence="3" key="3">
    <citation type="submission" date="2020-10" db="UniProtKB">
        <authorList>
            <consortium name="WormBaseParasite"/>
        </authorList>
    </citation>
    <scope>IDENTIFICATION</scope>
</reference>
<evidence type="ECO:0000313" key="3">
    <source>
        <dbReference type="WBParaSite" id="EgrG_002037800"/>
    </source>
</evidence>
<dbReference type="EMBL" id="LK028590">
    <property type="protein sequence ID" value="CDS23299.1"/>
    <property type="molecule type" value="Genomic_DNA"/>
</dbReference>
<sequence length="136" mass="15270">MHSQPFETRLGQRRLLAVIVPLLRRFGIVVRLAGRGLWQTGKILAFGRLTSHRASTSKPESVECAALQLNEGLVILRQAMDTRNVQYMSSFPELSSAEEAATNPLGQVSSPLPASSMTRTVELDVVFMKRWAMWWE</sequence>
<proteinExistence type="predicted"/>